<name>A0A917JUV3_9GAMM</name>
<sequence length="241" mass="26350">MKVLLTRPEGRNHQLAAALEHRGVPYLVTPLLDINLYSEPFDQSLIDQADIIIFISTNAVRYAFEQRPHQWPSAAKYIAVGQATQVALDARGITSIAAPSDNQKTEGLLSLPVLKTPRNKNIVIIRGVGGRECLAQSLSQQGANMNYWQVYQRSCPIGVDSKIVQKWQLSGIDTIVVTSGEILLNLCKLVSNTQCSWLRACRIIVPSTRVAEIARSHFLENIVIAAGANAAAILAALPTQD</sequence>
<comment type="similarity">
    <text evidence="2 9">Belongs to the uroporphyrinogen-III synthase family.</text>
</comment>
<keyword evidence="11" id="KW-0808">Transferase</keyword>
<keyword evidence="5 9" id="KW-0627">Porphyrin biosynthesis</keyword>
<dbReference type="GO" id="GO:0006780">
    <property type="term" value="P:uroporphyrinogen III biosynthetic process"/>
    <property type="evidence" value="ECO:0007669"/>
    <property type="project" value="UniProtKB-UniRule"/>
</dbReference>
<evidence type="ECO:0000256" key="5">
    <source>
        <dbReference type="ARBA" id="ARBA00023244"/>
    </source>
</evidence>
<evidence type="ECO:0000259" key="10">
    <source>
        <dbReference type="Pfam" id="PF02602"/>
    </source>
</evidence>
<dbReference type="GO" id="GO:0032259">
    <property type="term" value="P:methylation"/>
    <property type="evidence" value="ECO:0007669"/>
    <property type="project" value="UniProtKB-KW"/>
</dbReference>
<dbReference type="CDD" id="cd06578">
    <property type="entry name" value="HemD"/>
    <property type="match status" value="1"/>
</dbReference>
<dbReference type="AlphaFoldDB" id="A0A917JUV3"/>
<evidence type="ECO:0000256" key="3">
    <source>
        <dbReference type="ARBA" id="ARBA00013109"/>
    </source>
</evidence>
<evidence type="ECO:0000256" key="2">
    <source>
        <dbReference type="ARBA" id="ARBA00008133"/>
    </source>
</evidence>
<dbReference type="PANTHER" id="PTHR38042:SF1">
    <property type="entry name" value="UROPORPHYRINOGEN-III SYNTHASE, CHLOROPLASTIC"/>
    <property type="match status" value="1"/>
</dbReference>
<dbReference type="PANTHER" id="PTHR38042">
    <property type="entry name" value="UROPORPHYRINOGEN-III SYNTHASE, CHLOROPLASTIC"/>
    <property type="match status" value="1"/>
</dbReference>
<dbReference type="RefSeq" id="WP_188921799.1">
    <property type="nucleotide sequence ID" value="NZ_BMPZ01000008.1"/>
</dbReference>
<evidence type="ECO:0000256" key="6">
    <source>
        <dbReference type="ARBA" id="ARBA00037589"/>
    </source>
</evidence>
<organism evidence="11 12">
    <name type="scientific">Shewanella gelidii</name>
    <dbReference type="NCBI Taxonomy" id="1642821"/>
    <lineage>
        <taxon>Bacteria</taxon>
        <taxon>Pseudomonadati</taxon>
        <taxon>Pseudomonadota</taxon>
        <taxon>Gammaproteobacteria</taxon>
        <taxon>Alteromonadales</taxon>
        <taxon>Shewanellaceae</taxon>
        <taxon>Shewanella</taxon>
    </lineage>
</organism>
<dbReference type="InterPro" id="IPR039793">
    <property type="entry name" value="UROS/Hem4"/>
</dbReference>
<evidence type="ECO:0000256" key="1">
    <source>
        <dbReference type="ARBA" id="ARBA00004772"/>
    </source>
</evidence>
<feature type="domain" description="Tetrapyrrole biosynthesis uroporphyrinogen III synthase" evidence="10">
    <location>
        <begin position="14"/>
        <end position="234"/>
    </location>
</feature>
<dbReference type="InterPro" id="IPR003754">
    <property type="entry name" value="4pyrrol_synth_uPrphyn_synth"/>
</dbReference>
<accession>A0A917JUV3</accession>
<dbReference type="InterPro" id="IPR036108">
    <property type="entry name" value="4pyrrol_syn_uPrphyn_synt_sf"/>
</dbReference>
<dbReference type="Pfam" id="PF02602">
    <property type="entry name" value="HEM4"/>
    <property type="match status" value="1"/>
</dbReference>
<evidence type="ECO:0000256" key="9">
    <source>
        <dbReference type="RuleBase" id="RU366031"/>
    </source>
</evidence>
<dbReference type="GO" id="GO:0008168">
    <property type="term" value="F:methyltransferase activity"/>
    <property type="evidence" value="ECO:0007669"/>
    <property type="project" value="UniProtKB-KW"/>
</dbReference>
<dbReference type="EC" id="4.2.1.75" evidence="3 9"/>
<comment type="pathway">
    <text evidence="1 9">Porphyrin-containing compound metabolism; protoporphyrin-IX biosynthesis; coproporphyrinogen-III from 5-aminolevulinate: step 3/4.</text>
</comment>
<comment type="caution">
    <text evidence="11">The sequence shown here is derived from an EMBL/GenBank/DDBJ whole genome shotgun (WGS) entry which is preliminary data.</text>
</comment>
<evidence type="ECO:0000256" key="4">
    <source>
        <dbReference type="ARBA" id="ARBA00023239"/>
    </source>
</evidence>
<dbReference type="GO" id="GO:0004852">
    <property type="term" value="F:uroporphyrinogen-III synthase activity"/>
    <property type="evidence" value="ECO:0007669"/>
    <property type="project" value="UniProtKB-UniRule"/>
</dbReference>
<dbReference type="Gene3D" id="3.40.50.10090">
    <property type="match status" value="2"/>
</dbReference>
<evidence type="ECO:0000313" key="11">
    <source>
        <dbReference type="EMBL" id="GGI88248.1"/>
    </source>
</evidence>
<proteinExistence type="inferred from homology"/>
<dbReference type="GO" id="GO:0006782">
    <property type="term" value="P:protoporphyrinogen IX biosynthetic process"/>
    <property type="evidence" value="ECO:0007669"/>
    <property type="project" value="UniProtKB-UniRule"/>
</dbReference>
<evidence type="ECO:0000313" key="12">
    <source>
        <dbReference type="Proteomes" id="UP000613743"/>
    </source>
</evidence>
<dbReference type="SUPFAM" id="SSF69618">
    <property type="entry name" value="HemD-like"/>
    <property type="match status" value="1"/>
</dbReference>
<keyword evidence="11" id="KW-0489">Methyltransferase</keyword>
<dbReference type="EMBL" id="BMPZ01000008">
    <property type="protein sequence ID" value="GGI88248.1"/>
    <property type="molecule type" value="Genomic_DNA"/>
</dbReference>
<reference evidence="11" key="1">
    <citation type="journal article" date="2014" name="Int. J. Syst. Evol. Microbiol.">
        <title>Complete genome sequence of Corynebacterium casei LMG S-19264T (=DSM 44701T), isolated from a smear-ripened cheese.</title>
        <authorList>
            <consortium name="US DOE Joint Genome Institute (JGI-PGF)"/>
            <person name="Walter F."/>
            <person name="Albersmeier A."/>
            <person name="Kalinowski J."/>
            <person name="Ruckert C."/>
        </authorList>
    </citation>
    <scope>NUCLEOTIDE SEQUENCE</scope>
    <source>
        <strain evidence="11">JCM 30804</strain>
    </source>
</reference>
<dbReference type="Proteomes" id="UP000613743">
    <property type="component" value="Unassembled WGS sequence"/>
</dbReference>
<comment type="catalytic activity">
    <reaction evidence="8 9">
        <text>hydroxymethylbilane = uroporphyrinogen III + H2O</text>
        <dbReference type="Rhea" id="RHEA:18965"/>
        <dbReference type="ChEBI" id="CHEBI:15377"/>
        <dbReference type="ChEBI" id="CHEBI:57308"/>
        <dbReference type="ChEBI" id="CHEBI:57845"/>
        <dbReference type="EC" id="4.2.1.75"/>
    </reaction>
</comment>
<evidence type="ECO:0000256" key="7">
    <source>
        <dbReference type="ARBA" id="ARBA00040167"/>
    </source>
</evidence>
<gene>
    <name evidence="11" type="primary">hemD</name>
    <name evidence="11" type="ORF">GCM10009332_27050</name>
</gene>
<keyword evidence="4 9" id="KW-0456">Lyase</keyword>
<comment type="function">
    <text evidence="6 9">Catalyzes cyclization of the linear tetrapyrrole, hydroxymethylbilane, to the macrocyclic uroporphyrinogen III.</text>
</comment>
<reference evidence="11" key="2">
    <citation type="submission" date="2020-09" db="EMBL/GenBank/DDBJ databases">
        <authorList>
            <person name="Sun Q."/>
            <person name="Ohkuma M."/>
        </authorList>
    </citation>
    <scope>NUCLEOTIDE SEQUENCE</scope>
    <source>
        <strain evidence="11">JCM 30804</strain>
    </source>
</reference>
<protein>
    <recommendedName>
        <fullName evidence="7 9">Uroporphyrinogen-III synthase</fullName>
        <ecNumber evidence="3 9">4.2.1.75</ecNumber>
    </recommendedName>
</protein>
<evidence type="ECO:0000256" key="8">
    <source>
        <dbReference type="ARBA" id="ARBA00048617"/>
    </source>
</evidence>
<keyword evidence="12" id="KW-1185">Reference proteome</keyword>